<dbReference type="PANTHER" id="PTHR43343:SF3">
    <property type="entry name" value="PROTEASE DO-LIKE 8, CHLOROPLASTIC"/>
    <property type="match status" value="1"/>
</dbReference>
<comment type="caution">
    <text evidence="7">The sequence shown here is derived from an EMBL/GenBank/DDBJ whole genome shotgun (WGS) entry which is preliminary data.</text>
</comment>
<keyword evidence="5" id="KW-1133">Transmembrane helix</keyword>
<dbReference type="Gene3D" id="2.30.42.10">
    <property type="match status" value="1"/>
</dbReference>
<dbReference type="InterPro" id="IPR009003">
    <property type="entry name" value="Peptidase_S1_PA"/>
</dbReference>
<dbReference type="CDD" id="cd06779">
    <property type="entry name" value="cpPDZ_Deg_HtrA-like"/>
    <property type="match status" value="1"/>
</dbReference>
<evidence type="ECO:0000313" key="7">
    <source>
        <dbReference type="EMBL" id="KKS40593.1"/>
    </source>
</evidence>
<accession>A0A0G1BT39</accession>
<protein>
    <submittedName>
        <fullName evidence="7">Protease Do</fullName>
    </submittedName>
</protein>
<dbReference type="SUPFAM" id="SSF50156">
    <property type="entry name" value="PDZ domain-like"/>
    <property type="match status" value="1"/>
</dbReference>
<dbReference type="InterPro" id="IPR051201">
    <property type="entry name" value="Chloro_Bact_Ser_Proteases"/>
</dbReference>
<feature type="region of interest" description="Disordered" evidence="4">
    <location>
        <begin position="74"/>
        <end position="93"/>
    </location>
</feature>
<dbReference type="InterPro" id="IPR043504">
    <property type="entry name" value="Peptidase_S1_PA_chymotrypsin"/>
</dbReference>
<evidence type="ECO:0000256" key="3">
    <source>
        <dbReference type="ARBA" id="ARBA00022801"/>
    </source>
</evidence>
<keyword evidence="2 7" id="KW-0645">Protease</keyword>
<keyword evidence="5" id="KW-0472">Membrane</keyword>
<evidence type="ECO:0000256" key="4">
    <source>
        <dbReference type="SAM" id="MobiDB-lite"/>
    </source>
</evidence>
<evidence type="ECO:0000313" key="8">
    <source>
        <dbReference type="Proteomes" id="UP000034516"/>
    </source>
</evidence>
<dbReference type="Gene3D" id="2.40.10.10">
    <property type="entry name" value="Trypsin-like serine proteases"/>
    <property type="match status" value="2"/>
</dbReference>
<dbReference type="PANTHER" id="PTHR43343">
    <property type="entry name" value="PEPTIDASE S12"/>
    <property type="match status" value="1"/>
</dbReference>
<name>A0A0G1BT39_9BACT</name>
<keyword evidence="3" id="KW-0378">Hydrolase</keyword>
<evidence type="ECO:0000259" key="6">
    <source>
        <dbReference type="PROSITE" id="PS50106"/>
    </source>
</evidence>
<dbReference type="Proteomes" id="UP000034516">
    <property type="component" value="Unassembled WGS sequence"/>
</dbReference>
<dbReference type="EMBL" id="LCCW01000039">
    <property type="protein sequence ID" value="KKS40593.1"/>
    <property type="molecule type" value="Genomic_DNA"/>
</dbReference>
<sequence length="463" mass="50096">MNKKDKIFASKPEEVETLSGAKESILTNKKLTILVVVILLANLALSGVVVGVGINTYGQWGPWFEKNIMGKESSVDGNNNADDGGGQDNGSQQNLSALLEDRNTETQVIDEQGQVERVVERANPAVVSIIVTKDIPKMEQYYENYDPFGNDEFFRQFFGDSFDFQVPQYRQNGTEKQEIGGGSGFIVRADGLIVTNKHVVSDESAAYTVLTNDGQKYEATVLARDPVNDIALLKINKDGLPVVKLGDSDSLKVGQTVIAIGNALGEYRNTVSKGVVSGLKRDITAGGAIGQAEQLSGVIQTDAAINPGNSGGPLLNLKGEAIGVNVAIVQGSQNIAFSLPINDVRKVIDSVEKYGKILRPWIGVRYVMVNKELKDKNQLPVDYGVLVVRGETNTDLAVVPGSPADKAGIVENDIVLEIDGKKLEGDYTLSKAIANYNVGDKLKVKIYHKGEEKTLEITLEERK</sequence>
<dbReference type="Pfam" id="PF13180">
    <property type="entry name" value="PDZ_2"/>
    <property type="match status" value="1"/>
</dbReference>
<dbReference type="PRINTS" id="PR00834">
    <property type="entry name" value="PROTEASES2C"/>
</dbReference>
<feature type="domain" description="PDZ" evidence="6">
    <location>
        <begin position="366"/>
        <end position="425"/>
    </location>
</feature>
<evidence type="ECO:0000256" key="5">
    <source>
        <dbReference type="SAM" id="Phobius"/>
    </source>
</evidence>
<dbReference type="PATRIC" id="fig|1618677.3.peg.686"/>
<evidence type="ECO:0000256" key="1">
    <source>
        <dbReference type="ARBA" id="ARBA00010541"/>
    </source>
</evidence>
<reference evidence="7 8" key="1">
    <citation type="journal article" date="2015" name="Nature">
        <title>rRNA introns, odd ribosomes, and small enigmatic genomes across a large radiation of phyla.</title>
        <authorList>
            <person name="Brown C.T."/>
            <person name="Hug L.A."/>
            <person name="Thomas B.C."/>
            <person name="Sharon I."/>
            <person name="Castelle C.J."/>
            <person name="Singh A."/>
            <person name="Wilkins M.J."/>
            <person name="Williams K.H."/>
            <person name="Banfield J.F."/>
        </authorList>
    </citation>
    <scope>NUCLEOTIDE SEQUENCE [LARGE SCALE GENOMIC DNA]</scope>
</reference>
<dbReference type="InterPro" id="IPR001478">
    <property type="entry name" value="PDZ"/>
</dbReference>
<dbReference type="GO" id="GO:0004252">
    <property type="term" value="F:serine-type endopeptidase activity"/>
    <property type="evidence" value="ECO:0007669"/>
    <property type="project" value="InterPro"/>
</dbReference>
<dbReference type="InterPro" id="IPR001940">
    <property type="entry name" value="Peptidase_S1C"/>
</dbReference>
<dbReference type="GO" id="GO:0006508">
    <property type="term" value="P:proteolysis"/>
    <property type="evidence" value="ECO:0007669"/>
    <property type="project" value="UniProtKB-KW"/>
</dbReference>
<organism evidence="7 8">
    <name type="scientific">Candidatus Kuenenbacteria bacterium GW2011_GWA2_42_15</name>
    <dbReference type="NCBI Taxonomy" id="1618677"/>
    <lineage>
        <taxon>Bacteria</taxon>
        <taxon>Candidatus Kueneniibacteriota</taxon>
    </lineage>
</organism>
<proteinExistence type="inferred from homology"/>
<feature type="transmembrane region" description="Helical" evidence="5">
    <location>
        <begin position="31"/>
        <end position="54"/>
    </location>
</feature>
<dbReference type="PROSITE" id="PS50106">
    <property type="entry name" value="PDZ"/>
    <property type="match status" value="1"/>
</dbReference>
<evidence type="ECO:0000256" key="2">
    <source>
        <dbReference type="ARBA" id="ARBA00022670"/>
    </source>
</evidence>
<comment type="similarity">
    <text evidence="1">Belongs to the peptidase S1C family.</text>
</comment>
<dbReference type="AlphaFoldDB" id="A0A0G1BT39"/>
<dbReference type="SMART" id="SM00228">
    <property type="entry name" value="PDZ"/>
    <property type="match status" value="1"/>
</dbReference>
<gene>
    <name evidence="7" type="ORF">UV02_C0039G0008</name>
</gene>
<dbReference type="Pfam" id="PF13365">
    <property type="entry name" value="Trypsin_2"/>
    <property type="match status" value="1"/>
</dbReference>
<keyword evidence="5" id="KW-0812">Transmembrane</keyword>
<dbReference type="InterPro" id="IPR036034">
    <property type="entry name" value="PDZ_sf"/>
</dbReference>
<dbReference type="SUPFAM" id="SSF50494">
    <property type="entry name" value="Trypsin-like serine proteases"/>
    <property type="match status" value="1"/>
</dbReference>